<evidence type="ECO:0000313" key="3">
    <source>
        <dbReference type="EMBL" id="TPG52198.1"/>
    </source>
</evidence>
<dbReference type="CDD" id="cd00051">
    <property type="entry name" value="EFh"/>
    <property type="match status" value="1"/>
</dbReference>
<sequence>MAVFVLLILAAQAAASGVISAPDPVGCETEATTVASATALHRKMDADGNGYITRVEMAGFITKTMNGLAIPGTNATHPLPPLSAALFEASDTDKDGRLSLAEAIAWAKRDFALADTNHDGVVTPKERMAFAQAVMSDGQTPEGVSLSHR</sequence>
<dbReference type="GO" id="GO:0005509">
    <property type="term" value="F:calcium ion binding"/>
    <property type="evidence" value="ECO:0007669"/>
    <property type="project" value="InterPro"/>
</dbReference>
<keyword evidence="4" id="KW-1185">Reference proteome</keyword>
<feature type="domain" description="EF-hand" evidence="2">
    <location>
        <begin position="102"/>
        <end position="137"/>
    </location>
</feature>
<accession>A0A502FRQ1</accession>
<dbReference type="OrthoDB" id="7568339at2"/>
<dbReference type="SUPFAM" id="SSF47473">
    <property type="entry name" value="EF-hand"/>
    <property type="match status" value="1"/>
</dbReference>
<feature type="chain" id="PRO_5021327046" evidence="1">
    <location>
        <begin position="22"/>
        <end position="149"/>
    </location>
</feature>
<dbReference type="Pfam" id="PF13202">
    <property type="entry name" value="EF-hand_5"/>
    <property type="match status" value="2"/>
</dbReference>
<protein>
    <submittedName>
        <fullName evidence="3">EF-hand domain-containing protein</fullName>
    </submittedName>
</protein>
<feature type="domain" description="EF-hand" evidence="2">
    <location>
        <begin position="32"/>
        <end position="67"/>
    </location>
</feature>
<keyword evidence="1" id="KW-0732">Signal</keyword>
<dbReference type="InterPro" id="IPR002048">
    <property type="entry name" value="EF_hand_dom"/>
</dbReference>
<dbReference type="InterPro" id="IPR018247">
    <property type="entry name" value="EF_Hand_1_Ca_BS"/>
</dbReference>
<dbReference type="PROSITE" id="PS00018">
    <property type="entry name" value="EF_HAND_1"/>
    <property type="match status" value="1"/>
</dbReference>
<evidence type="ECO:0000256" key="1">
    <source>
        <dbReference type="SAM" id="SignalP"/>
    </source>
</evidence>
<proteinExistence type="predicted"/>
<gene>
    <name evidence="3" type="ORF">EAH76_16000</name>
</gene>
<evidence type="ECO:0000313" key="4">
    <source>
        <dbReference type="Proteomes" id="UP000319931"/>
    </source>
</evidence>
<dbReference type="AlphaFoldDB" id="A0A502FRQ1"/>
<dbReference type="RefSeq" id="WP_140851269.1">
    <property type="nucleotide sequence ID" value="NZ_RCZC01000004.1"/>
</dbReference>
<dbReference type="Proteomes" id="UP000319931">
    <property type="component" value="Unassembled WGS sequence"/>
</dbReference>
<reference evidence="3 4" key="1">
    <citation type="journal article" date="2019" name="Environ. Microbiol.">
        <title>Species interactions and distinct microbial communities in high Arctic permafrost affected cryosols are associated with the CH4 and CO2 gas fluxes.</title>
        <authorList>
            <person name="Altshuler I."/>
            <person name="Hamel J."/>
            <person name="Turney S."/>
            <person name="Magnuson E."/>
            <person name="Levesque R."/>
            <person name="Greer C."/>
            <person name="Whyte L.G."/>
        </authorList>
    </citation>
    <scope>NUCLEOTIDE SEQUENCE [LARGE SCALE GENOMIC DNA]</scope>
    <source>
        <strain evidence="3 4">E6.1</strain>
    </source>
</reference>
<feature type="signal peptide" evidence="1">
    <location>
        <begin position="1"/>
        <end position="21"/>
    </location>
</feature>
<organism evidence="3 4">
    <name type="scientific">Sphingomonas glacialis</name>
    <dbReference type="NCBI Taxonomy" id="658225"/>
    <lineage>
        <taxon>Bacteria</taxon>
        <taxon>Pseudomonadati</taxon>
        <taxon>Pseudomonadota</taxon>
        <taxon>Alphaproteobacteria</taxon>
        <taxon>Sphingomonadales</taxon>
        <taxon>Sphingomonadaceae</taxon>
        <taxon>Sphingomonas</taxon>
    </lineage>
</organism>
<dbReference type="InterPro" id="IPR011992">
    <property type="entry name" value="EF-hand-dom_pair"/>
</dbReference>
<dbReference type="PROSITE" id="PS50222">
    <property type="entry name" value="EF_HAND_2"/>
    <property type="match status" value="2"/>
</dbReference>
<dbReference type="EMBL" id="RCZC01000004">
    <property type="protein sequence ID" value="TPG52198.1"/>
    <property type="molecule type" value="Genomic_DNA"/>
</dbReference>
<name>A0A502FRQ1_9SPHN</name>
<evidence type="ECO:0000259" key="2">
    <source>
        <dbReference type="PROSITE" id="PS50222"/>
    </source>
</evidence>
<dbReference type="Gene3D" id="1.10.238.10">
    <property type="entry name" value="EF-hand"/>
    <property type="match status" value="1"/>
</dbReference>
<comment type="caution">
    <text evidence="3">The sequence shown here is derived from an EMBL/GenBank/DDBJ whole genome shotgun (WGS) entry which is preliminary data.</text>
</comment>